<evidence type="ECO:0000256" key="5">
    <source>
        <dbReference type="PIRSR" id="PIRSR615500-1"/>
    </source>
</evidence>
<dbReference type="Gene3D" id="3.40.50.200">
    <property type="entry name" value="Peptidase S8/S53 domain"/>
    <property type="match status" value="1"/>
</dbReference>
<dbReference type="SUPFAM" id="SSF52743">
    <property type="entry name" value="Subtilisin-like"/>
    <property type="match status" value="1"/>
</dbReference>
<evidence type="ECO:0000256" key="2">
    <source>
        <dbReference type="ARBA" id="ARBA00022670"/>
    </source>
</evidence>
<evidence type="ECO:0000256" key="1">
    <source>
        <dbReference type="ARBA" id="ARBA00011073"/>
    </source>
</evidence>
<name>A0A4Q7ZU38_9ACTN</name>
<dbReference type="GO" id="GO:0006508">
    <property type="term" value="P:proteolysis"/>
    <property type="evidence" value="ECO:0007669"/>
    <property type="project" value="UniProtKB-KW"/>
</dbReference>
<gene>
    <name evidence="9" type="ORF">EV385_6072</name>
</gene>
<sequence>MTSINPVGPATYTGANRRGFAVAAAVAVALAGVPISAPAQAAGRPWSEVVVTGVGAEQAAHAVEAVGGRVLAVLPVVRGVAARLPLGSALGPEWTVAPQRAITVAAAASDGAGTATTVRQMLGLPAKGDEGRGVTVAVVDTGIANVPDLAGRVTRRVDLTGTGGGDGYGHGTFMAGVIAASGAASGGAYRGVAPAAELVDVKVADAQGRTDLVTVLRGLQWVSDHRKDVQVLNLSLSSRSPLPYQLDPLNRALESLWRDGVTVVVPAGNDGPEAGTVTSPGNDPLLLTAGGLDAAGTTARTDDVVASWSGRGPTWQGDAKPELVAPGSRIVSLRSPGSAIDAGNPQARIGDAYFRGSGTSMATAVTSGVIAATLAVQPRLNPDAVKNLLVTTTYANPALTAAAGAGAGGLDAGRVLAAAPGWPTGKAQRRFDEDTDTLRRDAKRWSALAGAIAAGDRAAATREWNALTPPSRDWAARSWAALDPAARAWAARSWAANGWTGADDDWAGRAWAARVWATRAWADDAWSARARAWADAEWSARARAWADEDWSARARAWADVEWSARARAWADAEWSARARAWADVEWSARARAWADADWAARARAWADAEWSARARAWADDDWSARSWAWLPSS</sequence>
<accession>A0A4Q7ZU38</accession>
<comment type="caution">
    <text evidence="9">The sequence shown here is derived from an EMBL/GenBank/DDBJ whole genome shotgun (WGS) entry which is preliminary data.</text>
</comment>
<dbReference type="PROSITE" id="PS51318">
    <property type="entry name" value="TAT"/>
    <property type="match status" value="1"/>
</dbReference>
<feature type="signal peptide" evidence="7">
    <location>
        <begin position="1"/>
        <end position="41"/>
    </location>
</feature>
<proteinExistence type="inferred from homology"/>
<feature type="chain" id="PRO_5020806633" evidence="7">
    <location>
        <begin position="42"/>
        <end position="633"/>
    </location>
</feature>
<dbReference type="InterPro" id="IPR036852">
    <property type="entry name" value="Peptidase_S8/S53_dom_sf"/>
</dbReference>
<dbReference type="InterPro" id="IPR015500">
    <property type="entry name" value="Peptidase_S8_subtilisin-rel"/>
</dbReference>
<dbReference type="Pfam" id="PF00082">
    <property type="entry name" value="Peptidase_S8"/>
    <property type="match status" value="1"/>
</dbReference>
<feature type="active site" description="Charge relay system" evidence="5 6">
    <location>
        <position position="170"/>
    </location>
</feature>
<feature type="active site" description="Charge relay system" evidence="5 6">
    <location>
        <position position="360"/>
    </location>
</feature>
<dbReference type="OrthoDB" id="9813435at2"/>
<dbReference type="PANTHER" id="PTHR43806">
    <property type="entry name" value="PEPTIDASE S8"/>
    <property type="match status" value="1"/>
</dbReference>
<dbReference type="PRINTS" id="PR00723">
    <property type="entry name" value="SUBTILISIN"/>
</dbReference>
<evidence type="ECO:0000313" key="10">
    <source>
        <dbReference type="Proteomes" id="UP000292564"/>
    </source>
</evidence>
<dbReference type="InterPro" id="IPR006311">
    <property type="entry name" value="TAT_signal"/>
</dbReference>
<evidence type="ECO:0000256" key="4">
    <source>
        <dbReference type="ARBA" id="ARBA00022825"/>
    </source>
</evidence>
<keyword evidence="3 6" id="KW-0378">Hydrolase</keyword>
<keyword evidence="4 6" id="KW-0720">Serine protease</keyword>
<dbReference type="GO" id="GO:0004252">
    <property type="term" value="F:serine-type endopeptidase activity"/>
    <property type="evidence" value="ECO:0007669"/>
    <property type="project" value="UniProtKB-UniRule"/>
</dbReference>
<dbReference type="PROSITE" id="PS51892">
    <property type="entry name" value="SUBTILASE"/>
    <property type="match status" value="1"/>
</dbReference>
<evidence type="ECO:0000256" key="7">
    <source>
        <dbReference type="SAM" id="SignalP"/>
    </source>
</evidence>
<reference evidence="9 10" key="1">
    <citation type="submission" date="2019-02" db="EMBL/GenBank/DDBJ databases">
        <title>Sequencing the genomes of 1000 actinobacteria strains.</title>
        <authorList>
            <person name="Klenk H.-P."/>
        </authorList>
    </citation>
    <scope>NUCLEOTIDE SEQUENCE [LARGE SCALE GENOMIC DNA]</scope>
    <source>
        <strain evidence="9 10">DSM 45162</strain>
    </source>
</reference>
<dbReference type="PANTHER" id="PTHR43806:SF65">
    <property type="entry name" value="SERINE PROTEASE APRX"/>
    <property type="match status" value="1"/>
</dbReference>
<keyword evidence="7" id="KW-0732">Signal</keyword>
<dbReference type="RefSeq" id="WP_130512533.1">
    <property type="nucleotide sequence ID" value="NZ_SHKY01000001.1"/>
</dbReference>
<evidence type="ECO:0000313" key="9">
    <source>
        <dbReference type="EMBL" id="RZU54133.1"/>
    </source>
</evidence>
<evidence type="ECO:0000259" key="8">
    <source>
        <dbReference type="Pfam" id="PF00082"/>
    </source>
</evidence>
<dbReference type="Proteomes" id="UP000292564">
    <property type="component" value="Unassembled WGS sequence"/>
</dbReference>
<keyword evidence="2 6" id="KW-0645">Protease</keyword>
<dbReference type="CDD" id="cd07487">
    <property type="entry name" value="Peptidases_S8_1"/>
    <property type="match status" value="1"/>
</dbReference>
<dbReference type="AlphaFoldDB" id="A0A4Q7ZU38"/>
<dbReference type="InterPro" id="IPR050131">
    <property type="entry name" value="Peptidase_S8_subtilisin-like"/>
</dbReference>
<organism evidence="9 10">
    <name type="scientific">Krasilnikovia cinnamomea</name>
    <dbReference type="NCBI Taxonomy" id="349313"/>
    <lineage>
        <taxon>Bacteria</taxon>
        <taxon>Bacillati</taxon>
        <taxon>Actinomycetota</taxon>
        <taxon>Actinomycetes</taxon>
        <taxon>Micromonosporales</taxon>
        <taxon>Micromonosporaceae</taxon>
        <taxon>Krasilnikovia</taxon>
    </lineage>
</organism>
<comment type="similarity">
    <text evidence="1 6">Belongs to the peptidase S8 family.</text>
</comment>
<dbReference type="EMBL" id="SHKY01000001">
    <property type="protein sequence ID" value="RZU54133.1"/>
    <property type="molecule type" value="Genomic_DNA"/>
</dbReference>
<feature type="domain" description="Peptidase S8/S53" evidence="8">
    <location>
        <begin position="131"/>
        <end position="406"/>
    </location>
</feature>
<evidence type="ECO:0000256" key="3">
    <source>
        <dbReference type="ARBA" id="ARBA00022801"/>
    </source>
</evidence>
<evidence type="ECO:0000256" key="6">
    <source>
        <dbReference type="PROSITE-ProRule" id="PRU01240"/>
    </source>
</evidence>
<feature type="active site" description="Charge relay system" evidence="5 6">
    <location>
        <position position="140"/>
    </location>
</feature>
<dbReference type="InterPro" id="IPR000209">
    <property type="entry name" value="Peptidase_S8/S53_dom"/>
</dbReference>
<protein>
    <submittedName>
        <fullName evidence="9">Subtilase family protein</fullName>
    </submittedName>
</protein>
<keyword evidence="10" id="KW-1185">Reference proteome</keyword>